<feature type="domain" description="MacB-like periplasmic core" evidence="9">
    <location>
        <begin position="523"/>
        <end position="627"/>
    </location>
</feature>
<name>A0A7G8BP06_9BACT</name>
<evidence type="ECO:0000259" key="9">
    <source>
        <dbReference type="Pfam" id="PF12704"/>
    </source>
</evidence>
<dbReference type="GO" id="GO:0005886">
    <property type="term" value="C:plasma membrane"/>
    <property type="evidence" value="ECO:0007669"/>
    <property type="project" value="UniProtKB-SubCell"/>
</dbReference>
<evidence type="ECO:0000313" key="11">
    <source>
        <dbReference type="Proteomes" id="UP000515312"/>
    </source>
</evidence>
<protein>
    <submittedName>
        <fullName evidence="10">ABC transporter permease</fullName>
    </submittedName>
</protein>
<dbReference type="NCBIfam" id="TIGR03434">
    <property type="entry name" value="ADOP"/>
    <property type="match status" value="1"/>
</dbReference>
<dbReference type="KEGG" id="adin:H7849_10505"/>
<comment type="similarity">
    <text evidence="6">Belongs to the ABC-4 integral membrane protein family.</text>
</comment>
<dbReference type="InterPro" id="IPR050250">
    <property type="entry name" value="Macrolide_Exporter_MacB"/>
</dbReference>
<evidence type="ECO:0000256" key="5">
    <source>
        <dbReference type="ARBA" id="ARBA00023136"/>
    </source>
</evidence>
<feature type="transmembrane region" description="Helical" evidence="7">
    <location>
        <begin position="781"/>
        <end position="802"/>
    </location>
</feature>
<proteinExistence type="inferred from homology"/>
<keyword evidence="5 7" id="KW-0472">Membrane</keyword>
<keyword evidence="2" id="KW-1003">Cell membrane</keyword>
<organism evidence="10 11">
    <name type="scientific">Alloacidobacterium dinghuense</name>
    <dbReference type="NCBI Taxonomy" id="2763107"/>
    <lineage>
        <taxon>Bacteria</taxon>
        <taxon>Pseudomonadati</taxon>
        <taxon>Acidobacteriota</taxon>
        <taxon>Terriglobia</taxon>
        <taxon>Terriglobales</taxon>
        <taxon>Acidobacteriaceae</taxon>
        <taxon>Alloacidobacterium</taxon>
    </lineage>
</organism>
<feature type="transmembrane region" description="Helical" evidence="7">
    <location>
        <begin position="268"/>
        <end position="291"/>
    </location>
</feature>
<evidence type="ECO:0000256" key="7">
    <source>
        <dbReference type="SAM" id="Phobius"/>
    </source>
</evidence>
<evidence type="ECO:0000256" key="3">
    <source>
        <dbReference type="ARBA" id="ARBA00022692"/>
    </source>
</evidence>
<dbReference type="Pfam" id="PF02687">
    <property type="entry name" value="FtsX"/>
    <property type="match status" value="2"/>
</dbReference>
<keyword evidence="11" id="KW-1185">Reference proteome</keyword>
<reference evidence="10 11" key="1">
    <citation type="submission" date="2020-08" db="EMBL/GenBank/DDBJ databases">
        <title>Edaphobacter telluris sp. nov. and Acidobacterium dinghuensis sp. nov., two acidobacteria isolated from forest soil.</title>
        <authorList>
            <person name="Fu J."/>
            <person name="Qiu L."/>
        </authorList>
    </citation>
    <scope>NUCLEOTIDE SEQUENCE [LARGE SCALE GENOMIC DNA]</scope>
    <source>
        <strain evidence="10">4Y35</strain>
    </source>
</reference>
<feature type="domain" description="ABC3 transporter permease C-terminal" evidence="8">
    <location>
        <begin position="697"/>
        <end position="810"/>
    </location>
</feature>
<dbReference type="RefSeq" id="WP_186746322.1">
    <property type="nucleotide sequence ID" value="NZ_CP060394.1"/>
</dbReference>
<dbReference type="InterPro" id="IPR017800">
    <property type="entry name" value="ADOP"/>
</dbReference>
<feature type="domain" description="MacB-like periplasmic core" evidence="9">
    <location>
        <begin position="22"/>
        <end position="232"/>
    </location>
</feature>
<dbReference type="PANTHER" id="PTHR30572">
    <property type="entry name" value="MEMBRANE COMPONENT OF TRANSPORTER-RELATED"/>
    <property type="match status" value="1"/>
</dbReference>
<feature type="transmembrane region" description="Helical" evidence="7">
    <location>
        <begin position="749"/>
        <end position="775"/>
    </location>
</feature>
<evidence type="ECO:0000256" key="6">
    <source>
        <dbReference type="ARBA" id="ARBA00038076"/>
    </source>
</evidence>
<evidence type="ECO:0000256" key="4">
    <source>
        <dbReference type="ARBA" id="ARBA00022989"/>
    </source>
</evidence>
<dbReference type="GO" id="GO:0022857">
    <property type="term" value="F:transmembrane transporter activity"/>
    <property type="evidence" value="ECO:0007669"/>
    <property type="project" value="TreeGrafter"/>
</dbReference>
<dbReference type="PANTHER" id="PTHR30572:SF4">
    <property type="entry name" value="ABC TRANSPORTER PERMEASE YTRF"/>
    <property type="match status" value="1"/>
</dbReference>
<evidence type="ECO:0000256" key="2">
    <source>
        <dbReference type="ARBA" id="ARBA00022475"/>
    </source>
</evidence>
<dbReference type="Pfam" id="PF12704">
    <property type="entry name" value="MacB_PCD"/>
    <property type="match status" value="2"/>
</dbReference>
<dbReference type="EMBL" id="CP060394">
    <property type="protein sequence ID" value="QNI34276.1"/>
    <property type="molecule type" value="Genomic_DNA"/>
</dbReference>
<evidence type="ECO:0000313" key="10">
    <source>
        <dbReference type="EMBL" id="QNI34276.1"/>
    </source>
</evidence>
<evidence type="ECO:0000256" key="1">
    <source>
        <dbReference type="ARBA" id="ARBA00004651"/>
    </source>
</evidence>
<gene>
    <name evidence="10" type="ORF">H7849_10505</name>
</gene>
<keyword evidence="4 7" id="KW-1133">Transmembrane helix</keyword>
<evidence type="ECO:0000259" key="8">
    <source>
        <dbReference type="Pfam" id="PF02687"/>
    </source>
</evidence>
<sequence>MANLWHDLKHSLRSLFKNPGFTIAAVAALALGIGTNTAIFTVVNTVLLKPLTYPDADRIVQLFTKYPDGKGPVTSPTKFNNWREQTSVLQDVSAYDFGGPGFNLTGDHPEQVHGIHVSEAYFRLFGAPVMLGRTFTAQEDSPNGGKVVVLSYGLWQRRFGGNPNIVGSAISLGGEPYTVVGVLGKSFVSDPESDIWLPFQIDPNSTNQGHFFLAAARLKPGVTLAQANAQMKVAADQFRRRYPAADPKESFEVDPLRDSIVSEVRSSLFVLLGAVSFVLLIACANVANLLLVRASGRKREFAIRVSMGATRGRIIRQLLVESTLLAVTGGILGSIIGFIGVRALLALSPGDIPRIGENGANVGVDWRVLVFTLGVSLLTGILFGLFPAIAASRPDLNSTLKESSNRAGTGFRQSKARSLLVISEVSLALVLLIGAALLIRTFLALRNVNPGFNPHNVLTLEMSLTGDRFAKTAGVAQLALSGRERLNAIPGVEASASTCCLPLEGGFGLPFIVLGRPLDKSGQTGGAGWMNTSPGYFDVFKIPILEGRDFKDSDSVGAPGVVLINESMKKKFWPKEDPVGQQIIIGKGVGPQFEEPARQIIGVVGDIRDGGLNRDPRPLMIIPQAQVPDGMTALNANIGPVAWLVRTHTDPHQFISSVTEQLRQASGGFPVARVRSMEEVVVRSTARQDFNMLLLTIFGASALILAAIGIYGLMAYTVQQRTQEMGIRMALGADRGRIRNLVVWQGMQLALIGAVVGVGAAFGLTRLIASFLFGVKPYDPIVFVTVPVILSTVALFAVWLPATRASKLDPMESLRVE</sequence>
<feature type="transmembrane region" description="Helical" evidence="7">
    <location>
        <begin position="21"/>
        <end position="43"/>
    </location>
</feature>
<dbReference type="InterPro" id="IPR025857">
    <property type="entry name" value="MacB_PCD"/>
</dbReference>
<keyword evidence="3 7" id="KW-0812">Transmembrane</keyword>
<feature type="transmembrane region" description="Helical" evidence="7">
    <location>
        <begin position="323"/>
        <end position="348"/>
    </location>
</feature>
<dbReference type="InterPro" id="IPR003838">
    <property type="entry name" value="ABC3_permease_C"/>
</dbReference>
<comment type="subcellular location">
    <subcellularLocation>
        <location evidence="1">Cell membrane</location>
        <topology evidence="1">Multi-pass membrane protein</topology>
    </subcellularLocation>
</comment>
<dbReference type="Proteomes" id="UP000515312">
    <property type="component" value="Chromosome"/>
</dbReference>
<dbReference type="AlphaFoldDB" id="A0A7G8BP06"/>
<feature type="transmembrane region" description="Helical" evidence="7">
    <location>
        <begin position="368"/>
        <end position="391"/>
    </location>
</feature>
<accession>A0A7G8BP06</accession>
<feature type="transmembrane region" description="Helical" evidence="7">
    <location>
        <begin position="692"/>
        <end position="718"/>
    </location>
</feature>
<feature type="domain" description="ABC3 transporter permease C-terminal" evidence="8">
    <location>
        <begin position="275"/>
        <end position="393"/>
    </location>
</feature>
<feature type="transmembrane region" description="Helical" evidence="7">
    <location>
        <begin position="419"/>
        <end position="439"/>
    </location>
</feature>